<reference evidence="5 6" key="1">
    <citation type="submission" date="2020-02" db="EMBL/GenBank/DDBJ databases">
        <title>Genome sequence of Roseobacter ponti.</title>
        <authorList>
            <person name="Hollensteiner J."/>
            <person name="Schneider D."/>
            <person name="Poehlein A."/>
            <person name="Daniel R."/>
        </authorList>
    </citation>
    <scope>NUCLEOTIDE SEQUENCE [LARGE SCALE GENOMIC DNA]</scope>
    <source>
        <strain evidence="5 6">DSM 106830</strain>
    </source>
</reference>
<accession>A0A858SXT8</accession>
<feature type="signal peptide" evidence="4">
    <location>
        <begin position="1"/>
        <end position="23"/>
    </location>
</feature>
<proteinExistence type="predicted"/>
<keyword evidence="6" id="KW-1185">Reference proteome</keyword>
<dbReference type="InterPro" id="IPR019734">
    <property type="entry name" value="TPR_rpt"/>
</dbReference>
<dbReference type="PANTHER" id="PTHR12558:SF13">
    <property type="entry name" value="CELL DIVISION CYCLE PROTEIN 27 HOMOLOG"/>
    <property type="match status" value="1"/>
</dbReference>
<gene>
    <name evidence="5" type="ORF">G3256_14405</name>
</gene>
<evidence type="ECO:0000313" key="6">
    <source>
        <dbReference type="Proteomes" id="UP000503308"/>
    </source>
</evidence>
<keyword evidence="2 3" id="KW-0802">TPR repeat</keyword>
<sequence length="568" mass="61638">MPRLTHTFAAVALSLSLAAPLSAQSVAGPYLAARAAAIENDFEQAASYFTRALARDPLNVQLMESVVVAQLALGEIDKSIPVARTLISTGETSQIADLVLKIDSIREGDFDGMLDPQTEGRGIGPLVDGLLQAWAYMGKGEVSEALAAFDALSEEVGLQGFALFHKAMALASVGDFEGAEAIFAADSAGAALQTRRGVIARVEILSQLERFDEAQELLQTMFAGATDPEIDTVVATLQAAEPLPFSHVTSVQDGFAEVFYTVSAALRGETSAEYTVLYAQAARILRPGHVDALLLTAELLENMEQYGLAIDVYRLVPADDPAYHAAELGRAAALRRSDKPEAAIEVLEQLSRSHGLLATVHSALGDIYRQQDQFDQAVLSYDRAVEIADDTGASSWFLHYARAICHERLGNWEQAESDFRAALEINPGQPQVLNYLGYSLVEKQIKLDEALGMIEEAVAASPDSGYIIDSLGWALYRLGRYEEAVPHMERAVELMAVDPVVNDHLGDVYWAVGRIREAEFQWARALSFVGRTDSSDDADPDRIRRKLEIGLDAVLSEEGSEPLKIARD</sequence>
<keyword evidence="1" id="KW-0677">Repeat</keyword>
<dbReference type="Pfam" id="PF07719">
    <property type="entry name" value="TPR_2"/>
    <property type="match status" value="2"/>
</dbReference>
<evidence type="ECO:0000256" key="2">
    <source>
        <dbReference type="ARBA" id="ARBA00022803"/>
    </source>
</evidence>
<dbReference type="EMBL" id="CP048788">
    <property type="protein sequence ID" value="QJF52281.1"/>
    <property type="molecule type" value="Genomic_DNA"/>
</dbReference>
<keyword evidence="4" id="KW-0732">Signal</keyword>
<evidence type="ECO:0000256" key="1">
    <source>
        <dbReference type="ARBA" id="ARBA00022737"/>
    </source>
</evidence>
<name>A0A858SXT8_9RHOB</name>
<feature type="repeat" description="TPR" evidence="3">
    <location>
        <begin position="358"/>
        <end position="391"/>
    </location>
</feature>
<dbReference type="InterPro" id="IPR013105">
    <property type="entry name" value="TPR_2"/>
</dbReference>
<dbReference type="Gene3D" id="1.25.40.10">
    <property type="entry name" value="Tetratricopeptide repeat domain"/>
    <property type="match status" value="2"/>
</dbReference>
<feature type="chain" id="PRO_5032329406" evidence="4">
    <location>
        <begin position="24"/>
        <end position="568"/>
    </location>
</feature>
<dbReference type="KEGG" id="rpon:G3256_14405"/>
<dbReference type="Proteomes" id="UP000503308">
    <property type="component" value="Chromosome"/>
</dbReference>
<dbReference type="SUPFAM" id="SSF48452">
    <property type="entry name" value="TPR-like"/>
    <property type="match status" value="3"/>
</dbReference>
<dbReference type="PROSITE" id="PS50005">
    <property type="entry name" value="TPR"/>
    <property type="match status" value="2"/>
</dbReference>
<evidence type="ECO:0000256" key="4">
    <source>
        <dbReference type="SAM" id="SignalP"/>
    </source>
</evidence>
<organism evidence="5 6">
    <name type="scientific">Roseobacter ponti</name>
    <dbReference type="NCBI Taxonomy" id="1891787"/>
    <lineage>
        <taxon>Bacteria</taxon>
        <taxon>Pseudomonadati</taxon>
        <taxon>Pseudomonadota</taxon>
        <taxon>Alphaproteobacteria</taxon>
        <taxon>Rhodobacterales</taxon>
        <taxon>Roseobacteraceae</taxon>
        <taxon>Roseobacter</taxon>
    </lineage>
</organism>
<dbReference type="SMART" id="SM00028">
    <property type="entry name" value="TPR"/>
    <property type="match status" value="5"/>
</dbReference>
<dbReference type="Pfam" id="PF13432">
    <property type="entry name" value="TPR_16"/>
    <property type="match status" value="2"/>
</dbReference>
<evidence type="ECO:0000313" key="5">
    <source>
        <dbReference type="EMBL" id="QJF52281.1"/>
    </source>
</evidence>
<dbReference type="AlphaFoldDB" id="A0A858SXT8"/>
<evidence type="ECO:0000256" key="3">
    <source>
        <dbReference type="PROSITE-ProRule" id="PRU00339"/>
    </source>
</evidence>
<feature type="repeat" description="TPR" evidence="3">
    <location>
        <begin position="396"/>
        <end position="429"/>
    </location>
</feature>
<protein>
    <submittedName>
        <fullName evidence="5">Tetratricopeptide repeat protein</fullName>
    </submittedName>
</protein>
<dbReference type="InterPro" id="IPR011990">
    <property type="entry name" value="TPR-like_helical_dom_sf"/>
</dbReference>
<dbReference type="RefSeq" id="WP_169641500.1">
    <property type="nucleotide sequence ID" value="NZ_CP048788.1"/>
</dbReference>
<dbReference type="PANTHER" id="PTHR12558">
    <property type="entry name" value="CELL DIVISION CYCLE 16,23,27"/>
    <property type="match status" value="1"/>
</dbReference>